<sequence length="1579" mass="173743">MRLSIISIYLLKGLRQDSATMLAADTASELLETILNISAEPYLSGACSFLDIAEDQVQLVSECFTQDTLSAALGDQYDANEYSISSSSDRQALLFILLVLTTRGGTGVPLEDSYIAMQLLARLLSAATGCVDLIFCAFAGAISSGMTFLEQTAMQAKVRPKSAAFQSQATTRRGTQNIINSQSSVGSQEDYNMFLEADTDSIDLTASPTTAIAAIITAFNAMTTFFHSSPDCILQPNTLTYLRTIASETVARLLNKPLRHITYAEPPAPAIIKAVLGALEALIDSSAAYRGVLLYDLIRLLVLNPHGKYKVVSSLSAELVSLVQTLSHECICKVCLPLPSPGSLSPADLDAFLSSYIPLIQFGLLSIHELSAIRLCGASAITKLIDAMLSTFNTTNNSTELATKYERLFFSRLISFFCTPINQPKATPKLAILDLLAAIFINKAICSRLETYTDLLERICVDLLFPLTCDQDDSVAAFSLSLLARSYSDRTISRCITLLLYPLCLAFTLSFRANIKLHLVIHSVALRKATTYFLGSCIIHDTSKLLDVVIPKLKLSDNDSESSEGQESPSDSAHTSLQSNEKDNAEGEDLLSLSMLNDSVDDGLSPPYQEMLSFLSSFMSKRGIGLLLTARKQLYGLRSALKLSDVSISIKDLVMDELSVRCQDSSPIVRKLAINTMLECANMIPLSLWFECVFNSRSESVDISTNTVLNHTMDILFRPVLDCLEHSDINCSNTTQYRISPLFGGVLFHLAPKYEGAEQRVTITSLSYTMRNVLKQHNLAEYLQLLGCAIEPQLKLTQTTQVVCGALILAIGCTIMLIHCYAGTLTVDDAATTCMPFSYIAPLAATGSIGPVGLATIHNPVLTTPFETDTIGVGLSYLFLSCVSLISDFLQNDDPQSVASLMFSIDKENLARVFLQRVDALLTLLDIEQREVGPTEKPCVFSDSVVLIMKNIMVGVACFLCIYTLSDTSSGRQCKSFLIRCTPLVEISMRIVYTVFPELTEASRRSDACTQMVSGRNEYQREQREPFSTAYLDAVVGHTASLSHIARISMSIFPADELPPVIMELRLLLSNSQAAVLTRLQRITIQVSTVLEGKSTTQLPPSTCTIVQQLAEGLALDPAELTDLRSGNSPACQLYIHVLKNIVSEGLLEHLGSIRSAQFSSICLGVTSLLGDFKTYITDMLCNNSEKDPLDLHLASQLLQLCDNFSGTMVSYLGYYVLHLDPLTDATTLTAYISSLSHIALKHCSPQARNNSLLALTSLCYLVPDMAGSHLTVLLPLMEEHSLLIRRQVLLVISDLLLKEYLRKEPVLILALYSLIAKETNYEFRLFARRICIEPLLRKAPNFISHSFLDILLMLSGSQHFARDPFNLITLKILETTSFSAPEGLQSIHSAESEQDLREKLINTLSIQSATQRYDFYVFLLGLTSPPKRFEILSILLSEFLDKIDDYTTLTTAYRALDDILQLLVAGFFEYKADALAHQLPESQHSQEDALSAEKAALVASVIVRLSDRYSLDRLLPALLRIYSLCRENQLSLTVKLSEAVHSVLRRSKMSIVDLKEAHPQYGAELLELKLLGETDGAY</sequence>
<comment type="caution">
    <text evidence="2">The sequence shown here is derived from an EMBL/GenBank/DDBJ whole genome shotgun (WGS) entry which is preliminary data.</text>
</comment>
<dbReference type="GO" id="GO:0007076">
    <property type="term" value="P:mitotic chromosome condensation"/>
    <property type="evidence" value="ECO:0007669"/>
    <property type="project" value="InterPro"/>
</dbReference>
<evidence type="ECO:0000256" key="1">
    <source>
        <dbReference type="SAM" id="MobiDB-lite"/>
    </source>
</evidence>
<protein>
    <submittedName>
        <fullName evidence="2">Uncharacterized protein</fullName>
    </submittedName>
</protein>
<name>A0A132NYF4_GIAIN</name>
<dbReference type="PANTHER" id="PTHR14222:SF1">
    <property type="entry name" value="CONDENSIN-2 COMPLEX SUBUNIT D3"/>
    <property type="match status" value="1"/>
</dbReference>
<dbReference type="GO" id="GO:0000796">
    <property type="term" value="C:condensin complex"/>
    <property type="evidence" value="ECO:0007669"/>
    <property type="project" value="TreeGrafter"/>
</dbReference>
<dbReference type="VEuPathDB" id="GiardiaDB:QR46_0903"/>
<feature type="region of interest" description="Disordered" evidence="1">
    <location>
        <begin position="557"/>
        <end position="581"/>
    </location>
</feature>
<feature type="compositionally biased region" description="Polar residues" evidence="1">
    <location>
        <begin position="565"/>
        <end position="579"/>
    </location>
</feature>
<reference evidence="2 3" key="1">
    <citation type="journal article" date="2015" name="Mol. Biochem. Parasitol.">
        <title>Identification of polymorphic genes for use in assemblage B genotyping assays through comparative genomics of multiple assemblage B Giardia duodenalis isolates.</title>
        <authorList>
            <person name="Wielinga C."/>
            <person name="Thompson R.C."/>
            <person name="Monis P."/>
            <person name="Ryan U."/>
        </authorList>
    </citation>
    <scope>NUCLEOTIDE SEQUENCE [LARGE SCALE GENOMIC DNA]</scope>
    <source>
        <strain evidence="2 3">BAH15c1</strain>
    </source>
</reference>
<dbReference type="GO" id="GO:0042393">
    <property type="term" value="F:histone binding"/>
    <property type="evidence" value="ECO:0007669"/>
    <property type="project" value="TreeGrafter"/>
</dbReference>
<proteinExistence type="predicted"/>
<dbReference type="Proteomes" id="UP000070089">
    <property type="component" value="Unassembled WGS sequence"/>
</dbReference>
<organism evidence="2 3">
    <name type="scientific">Giardia duodenalis assemblage B</name>
    <dbReference type="NCBI Taxonomy" id="1394984"/>
    <lineage>
        <taxon>Eukaryota</taxon>
        <taxon>Metamonada</taxon>
        <taxon>Diplomonadida</taxon>
        <taxon>Hexamitidae</taxon>
        <taxon>Giardiinae</taxon>
        <taxon>Giardia</taxon>
    </lineage>
</organism>
<evidence type="ECO:0000313" key="2">
    <source>
        <dbReference type="EMBL" id="KWX15100.1"/>
    </source>
</evidence>
<dbReference type="OrthoDB" id="10263978at2759"/>
<accession>A0A132NYF4</accession>
<gene>
    <name evidence="2" type="ORF">QR46_0903</name>
</gene>
<dbReference type="GO" id="GO:0000779">
    <property type="term" value="C:condensed chromosome, centromeric region"/>
    <property type="evidence" value="ECO:0007669"/>
    <property type="project" value="TreeGrafter"/>
</dbReference>
<dbReference type="PANTHER" id="PTHR14222">
    <property type="entry name" value="CONDENSIN"/>
    <property type="match status" value="1"/>
</dbReference>
<evidence type="ECO:0000313" key="3">
    <source>
        <dbReference type="Proteomes" id="UP000070089"/>
    </source>
</evidence>
<dbReference type="GO" id="GO:0010032">
    <property type="term" value="P:meiotic chromosome condensation"/>
    <property type="evidence" value="ECO:0007669"/>
    <property type="project" value="TreeGrafter"/>
</dbReference>
<dbReference type="InterPro" id="IPR026971">
    <property type="entry name" value="CND1/NCAPD3"/>
</dbReference>
<dbReference type="EMBL" id="JXTI01000015">
    <property type="protein sequence ID" value="KWX15100.1"/>
    <property type="molecule type" value="Genomic_DNA"/>
</dbReference>